<organism evidence="9 10">
    <name type="scientific">Galemys pyrenaicus</name>
    <name type="common">Iberian desman</name>
    <name type="synonym">Pyrenean desman</name>
    <dbReference type="NCBI Taxonomy" id="202257"/>
    <lineage>
        <taxon>Eukaryota</taxon>
        <taxon>Metazoa</taxon>
        <taxon>Chordata</taxon>
        <taxon>Craniata</taxon>
        <taxon>Vertebrata</taxon>
        <taxon>Euteleostomi</taxon>
        <taxon>Mammalia</taxon>
        <taxon>Eutheria</taxon>
        <taxon>Laurasiatheria</taxon>
        <taxon>Eulipotyphla</taxon>
        <taxon>Talpidae</taxon>
        <taxon>Galemys</taxon>
    </lineage>
</organism>
<evidence type="ECO:0000313" key="10">
    <source>
        <dbReference type="Proteomes" id="UP000700334"/>
    </source>
</evidence>
<dbReference type="FunFam" id="3.30.1370.10:FF:000005">
    <property type="entry name" value="poly(RC)-binding protein 2 isoform X1"/>
    <property type="match status" value="1"/>
</dbReference>
<dbReference type="GO" id="GO:0003677">
    <property type="term" value="F:DNA binding"/>
    <property type="evidence" value="ECO:0007669"/>
    <property type="project" value="UniProtKB-KW"/>
</dbReference>
<dbReference type="GO" id="GO:0003723">
    <property type="term" value="F:RNA binding"/>
    <property type="evidence" value="ECO:0007669"/>
    <property type="project" value="UniProtKB-UniRule"/>
</dbReference>
<evidence type="ECO:0000259" key="8">
    <source>
        <dbReference type="SMART" id="SM00322"/>
    </source>
</evidence>
<dbReference type="InterPro" id="IPR004087">
    <property type="entry name" value="KH_dom"/>
</dbReference>
<dbReference type="CDD" id="cd22523">
    <property type="entry name" value="KH-I_PCBP4_rpt3"/>
    <property type="match status" value="1"/>
</dbReference>
<evidence type="ECO:0000256" key="1">
    <source>
        <dbReference type="ARBA" id="ARBA00004496"/>
    </source>
</evidence>
<gene>
    <name evidence="9" type="ORF">J0S82_002043</name>
</gene>
<evidence type="ECO:0000256" key="7">
    <source>
        <dbReference type="PROSITE-ProRule" id="PRU00117"/>
    </source>
</evidence>
<keyword evidence="10" id="KW-1185">Reference proteome</keyword>
<dbReference type="FunFam" id="3.30.1370.10:FF:000002">
    <property type="entry name" value="poly(RC)-binding protein 2 isoform X1"/>
    <property type="match status" value="1"/>
</dbReference>
<dbReference type="InterPro" id="IPR004088">
    <property type="entry name" value="KH_dom_type_1"/>
</dbReference>
<dbReference type="PROSITE" id="PS50084">
    <property type="entry name" value="KH_TYPE_1"/>
    <property type="match status" value="3"/>
</dbReference>
<name>A0A8J6DX27_GALPY</name>
<accession>A0A8J6DX27</accession>
<dbReference type="Gene3D" id="3.30.1370.10">
    <property type="entry name" value="K Homology domain, type 1"/>
    <property type="match status" value="3"/>
</dbReference>
<dbReference type="OrthoDB" id="442947at2759"/>
<keyword evidence="2" id="KW-0963">Cytoplasm</keyword>
<dbReference type="SUPFAM" id="SSF54791">
    <property type="entry name" value="Eukaryotic type KH-domain (KH-domain type I)"/>
    <property type="match status" value="3"/>
</dbReference>
<dbReference type="EMBL" id="JAGFMF010011397">
    <property type="protein sequence ID" value="KAG8523941.1"/>
    <property type="molecule type" value="Genomic_DNA"/>
</dbReference>
<dbReference type="InterPro" id="IPR036612">
    <property type="entry name" value="KH_dom_type_1_sf"/>
</dbReference>
<feature type="domain" description="K Homology" evidence="8">
    <location>
        <begin position="135"/>
        <end position="206"/>
    </location>
</feature>
<sequence length="450" mass="46523">MSGSDAGLEEEPELSITLTLRMLMHGKEVGSIIGKVGAPPACVAPVSGASVQERRQRLLGLKAVLFCLLQKGETVKRIREQSSARITISEGSCPERITTITGSTAAVFHAVSMIAFKLDEDLCAAPANGGSVSRPPVTLRLVIPASQCGSLIGKAGTKIKEIRETTGAQVQVAGDLLPNSTERAVTVSGVPDAIILCVRQICAVILEVPPWGRGEAGRQSPRCRHILGPAHNASDLLFTRLSPQGFSVQGQYGAVTPAEVTKLQQLSGHAVPFASPSMVPGLDPGTQTSSQEFLVPNDLIGCVIGRQGSKISEIRQVSGAHIKIGNQAEGAGERHVTITGSPVAIALAQYLITACLETAKSTSGGTPGSAPADLPAPFSPPLTALPTAPPGLLGTPYAISLSNFIGLKPVPFLALPPASPGPPPGLAAYTAKMAAANGSKKSERQKFSPY</sequence>
<keyword evidence="6" id="KW-0687">Ribonucleoprotein</keyword>
<proteinExistence type="predicted"/>
<comment type="caution">
    <text evidence="9">The sequence shown here is derived from an EMBL/GenBank/DDBJ whole genome shotgun (WGS) entry which is preliminary data.</text>
</comment>
<dbReference type="GO" id="GO:1990904">
    <property type="term" value="C:ribonucleoprotein complex"/>
    <property type="evidence" value="ECO:0007669"/>
    <property type="project" value="UniProtKB-KW"/>
</dbReference>
<dbReference type="Pfam" id="PF00013">
    <property type="entry name" value="KH_1"/>
    <property type="match status" value="3"/>
</dbReference>
<evidence type="ECO:0000256" key="3">
    <source>
        <dbReference type="ARBA" id="ARBA00022737"/>
    </source>
</evidence>
<comment type="subcellular location">
    <subcellularLocation>
        <location evidence="1">Cytoplasm</location>
    </subcellularLocation>
</comment>
<dbReference type="GO" id="GO:0005737">
    <property type="term" value="C:cytoplasm"/>
    <property type="evidence" value="ECO:0007669"/>
    <property type="project" value="UniProtKB-SubCell"/>
</dbReference>
<reference evidence="9" key="1">
    <citation type="journal article" date="2021" name="Evol. Appl.">
        <title>The genome of the Pyrenean desman and the effects of bottlenecks and inbreeding on the genomic landscape of an endangered species.</title>
        <authorList>
            <person name="Escoda L."/>
            <person name="Castresana J."/>
        </authorList>
    </citation>
    <scope>NUCLEOTIDE SEQUENCE</scope>
    <source>
        <strain evidence="9">IBE-C5619</strain>
    </source>
</reference>
<feature type="domain" description="K Homology" evidence="8">
    <location>
        <begin position="16"/>
        <end position="119"/>
    </location>
</feature>
<dbReference type="CDD" id="cd22520">
    <property type="entry name" value="KH-I_PCBP4_rpt2"/>
    <property type="match status" value="1"/>
</dbReference>
<dbReference type="AlphaFoldDB" id="A0A8J6DX27"/>
<keyword evidence="5" id="KW-0238">DNA-binding</keyword>
<keyword evidence="4 7" id="KW-0694">RNA-binding</keyword>
<dbReference type="SMART" id="SM00322">
    <property type="entry name" value="KH"/>
    <property type="match status" value="3"/>
</dbReference>
<keyword evidence="3" id="KW-0677">Repeat</keyword>
<feature type="domain" description="K Homology" evidence="8">
    <location>
        <begin position="287"/>
        <end position="357"/>
    </location>
</feature>
<dbReference type="PANTHER" id="PTHR10288">
    <property type="entry name" value="KH DOMAIN CONTAINING RNA BINDING PROTEIN"/>
    <property type="match status" value="1"/>
</dbReference>
<evidence type="ECO:0000313" key="9">
    <source>
        <dbReference type="EMBL" id="KAG8523941.1"/>
    </source>
</evidence>
<protein>
    <submittedName>
        <fullName evidence="9">Poly(RC)-binding protein 4</fullName>
    </submittedName>
</protein>
<evidence type="ECO:0000256" key="6">
    <source>
        <dbReference type="ARBA" id="ARBA00023274"/>
    </source>
</evidence>
<evidence type="ECO:0000256" key="2">
    <source>
        <dbReference type="ARBA" id="ARBA00022490"/>
    </source>
</evidence>
<evidence type="ECO:0000256" key="5">
    <source>
        <dbReference type="ARBA" id="ARBA00023125"/>
    </source>
</evidence>
<dbReference type="Proteomes" id="UP000700334">
    <property type="component" value="Unassembled WGS sequence"/>
</dbReference>
<evidence type="ECO:0000256" key="4">
    <source>
        <dbReference type="ARBA" id="ARBA00022884"/>
    </source>
</evidence>